<dbReference type="Pfam" id="PF02137">
    <property type="entry name" value="A_deamin"/>
    <property type="match status" value="1"/>
</dbReference>
<feature type="domain" description="A to I editase" evidence="3">
    <location>
        <begin position="404"/>
        <end position="692"/>
    </location>
</feature>
<evidence type="ECO:0000259" key="2">
    <source>
        <dbReference type="PROSITE" id="PS50097"/>
    </source>
</evidence>
<dbReference type="SMART" id="SM00552">
    <property type="entry name" value="ADEAMc"/>
    <property type="match status" value="1"/>
</dbReference>
<gene>
    <name evidence="4" type="primary">Adar_3</name>
    <name evidence="4" type="ORF">Bhyg_06606</name>
</gene>
<dbReference type="PANTHER" id="PTHR10910">
    <property type="entry name" value="EUKARYOTE SPECIFIC DSRNA BINDING PROTEIN"/>
    <property type="match status" value="1"/>
</dbReference>
<keyword evidence="5" id="KW-1185">Reference proteome</keyword>
<dbReference type="PANTHER" id="PTHR10910:SF62">
    <property type="entry name" value="AT07585P-RELATED"/>
    <property type="match status" value="1"/>
</dbReference>
<sequence length="733" mass="82248">MEPLSLTERFHMENCRDIFNKFLAWNVCAVDVTLISDDGSRFKCHKLVLSACSRFFEIAFQNIGPPVDRKTELVFALAGYKAINVTKMLNYIYFGVLDYQPSVNDDIDKKKIDENFMRLAEELQINGLHQLLLETNRKSILNSKQKTPEQELPQCNEKLVTGTNFQSTPSDTLDADRTIDSSIQSEAETNALKAALNLLAGSSIQSAAETIGLKDAPNLSVESNNQPKTELVKKDSQNEKLISRLKTSRNYSIWMKNLSDVKEKLAKQNLALYKRNPYVLLNEVMEGVTFNYTSSINLRHIVCIARVEGVSFFGKGPNAEEAAIESCKLILKLVLEVSFDPPETPIASNRSNKRNGKFEDRVERLILDKYAELMSRTNNVIAYEVIAGIVQSTNDDRNKLKVISIGTGSKLFSEKHLDSNGNTLHDTHAEVVARRGFIRYIYDQINDVSNSIFKKVDDSNGKLELKPGIKFHFYVSTAACSDARVHTHASNNETLNNTLPESQVETKDEGALTNTKDTSTENVYTAKLLKWNTLGLQGALLSTFVEPIYLSSIILGEKSDTTHMERALYGQIQGETLELPKGFAIVRPGLMKVTTTQAKPSPVPLNHSVNWYASGGDIEYIESTSGRTNGKDASRLYSRISKRAFFMEFVRVAQQFNHKHEPIYSAVKSSCLDYQEAKVKLSQILENNDRGTCEEKSFTCEEKSSTCEEKTSTCEEKSSTCEEKSSNLNEFTI</sequence>
<reference evidence="4" key="1">
    <citation type="submission" date="2022-07" db="EMBL/GenBank/DDBJ databases">
        <authorList>
            <person name="Trinca V."/>
            <person name="Uliana J.V.C."/>
            <person name="Torres T.T."/>
            <person name="Ward R.J."/>
            <person name="Monesi N."/>
        </authorList>
    </citation>
    <scope>NUCLEOTIDE SEQUENCE</scope>
    <source>
        <strain evidence="4">HSMRA1968</strain>
        <tissue evidence="4">Whole embryos</tissue>
    </source>
</reference>
<organism evidence="4 5">
    <name type="scientific">Pseudolycoriella hygida</name>
    <dbReference type="NCBI Taxonomy" id="35572"/>
    <lineage>
        <taxon>Eukaryota</taxon>
        <taxon>Metazoa</taxon>
        <taxon>Ecdysozoa</taxon>
        <taxon>Arthropoda</taxon>
        <taxon>Hexapoda</taxon>
        <taxon>Insecta</taxon>
        <taxon>Pterygota</taxon>
        <taxon>Neoptera</taxon>
        <taxon>Endopterygota</taxon>
        <taxon>Diptera</taxon>
        <taxon>Nematocera</taxon>
        <taxon>Sciaroidea</taxon>
        <taxon>Sciaridae</taxon>
        <taxon>Pseudolycoriella</taxon>
    </lineage>
</organism>
<comment type="caution">
    <text evidence="4">The sequence shown here is derived from an EMBL/GenBank/DDBJ whole genome shotgun (WGS) entry which is preliminary data.</text>
</comment>
<dbReference type="GO" id="GO:0005730">
    <property type="term" value="C:nucleolus"/>
    <property type="evidence" value="ECO:0007669"/>
    <property type="project" value="TreeGrafter"/>
</dbReference>
<feature type="compositionally biased region" description="Polar residues" evidence="1">
    <location>
        <begin position="491"/>
        <end position="503"/>
    </location>
</feature>
<feature type="region of interest" description="Disordered" evidence="1">
    <location>
        <begin position="491"/>
        <end position="514"/>
    </location>
</feature>
<name>A0A9Q0N221_9DIPT</name>
<evidence type="ECO:0000256" key="1">
    <source>
        <dbReference type="SAM" id="MobiDB-lite"/>
    </source>
</evidence>
<dbReference type="OrthoDB" id="416253at2759"/>
<dbReference type="GO" id="GO:0006396">
    <property type="term" value="P:RNA processing"/>
    <property type="evidence" value="ECO:0007669"/>
    <property type="project" value="InterPro"/>
</dbReference>
<dbReference type="EMBL" id="WJQU01000002">
    <property type="protein sequence ID" value="KAJ6641666.1"/>
    <property type="molecule type" value="Genomic_DNA"/>
</dbReference>
<feature type="domain" description="BTB" evidence="2">
    <location>
        <begin position="30"/>
        <end position="101"/>
    </location>
</feature>
<dbReference type="AlphaFoldDB" id="A0A9Q0N221"/>
<dbReference type="Pfam" id="PF00651">
    <property type="entry name" value="BTB"/>
    <property type="match status" value="1"/>
</dbReference>
<dbReference type="PROSITE" id="PS50141">
    <property type="entry name" value="A_DEAMIN_EDITASE"/>
    <property type="match status" value="1"/>
</dbReference>
<dbReference type="SMART" id="SM00225">
    <property type="entry name" value="BTB"/>
    <property type="match status" value="1"/>
</dbReference>
<dbReference type="InterPro" id="IPR002466">
    <property type="entry name" value="A_deamin"/>
</dbReference>
<dbReference type="SUPFAM" id="SSF54695">
    <property type="entry name" value="POZ domain"/>
    <property type="match status" value="1"/>
</dbReference>
<dbReference type="PROSITE" id="PS50097">
    <property type="entry name" value="BTB"/>
    <property type="match status" value="1"/>
</dbReference>
<proteinExistence type="predicted"/>
<dbReference type="GO" id="GO:0006382">
    <property type="term" value="P:adenosine to inosine editing"/>
    <property type="evidence" value="ECO:0007669"/>
    <property type="project" value="TreeGrafter"/>
</dbReference>
<dbReference type="InterPro" id="IPR011333">
    <property type="entry name" value="SKP1/BTB/POZ_sf"/>
</dbReference>
<dbReference type="Proteomes" id="UP001151699">
    <property type="component" value="Chromosome B"/>
</dbReference>
<evidence type="ECO:0000313" key="4">
    <source>
        <dbReference type="EMBL" id="KAJ6641666.1"/>
    </source>
</evidence>
<dbReference type="GO" id="GO:0003726">
    <property type="term" value="F:double-stranded RNA adenosine deaminase activity"/>
    <property type="evidence" value="ECO:0007669"/>
    <property type="project" value="TreeGrafter"/>
</dbReference>
<dbReference type="GO" id="GO:0003725">
    <property type="term" value="F:double-stranded RNA binding"/>
    <property type="evidence" value="ECO:0007669"/>
    <property type="project" value="TreeGrafter"/>
</dbReference>
<dbReference type="InterPro" id="IPR000210">
    <property type="entry name" value="BTB/POZ_dom"/>
</dbReference>
<evidence type="ECO:0000259" key="3">
    <source>
        <dbReference type="PROSITE" id="PS50141"/>
    </source>
</evidence>
<dbReference type="Gene3D" id="3.30.710.10">
    <property type="entry name" value="Potassium Channel Kv1.1, Chain A"/>
    <property type="match status" value="1"/>
</dbReference>
<dbReference type="GO" id="GO:0005737">
    <property type="term" value="C:cytoplasm"/>
    <property type="evidence" value="ECO:0007669"/>
    <property type="project" value="TreeGrafter"/>
</dbReference>
<protein>
    <submittedName>
        <fullName evidence="4">Double-stranded RNA-specific editase Adar</fullName>
    </submittedName>
</protein>
<evidence type="ECO:0000313" key="5">
    <source>
        <dbReference type="Proteomes" id="UP001151699"/>
    </source>
</evidence>
<accession>A0A9Q0N221</accession>
<dbReference type="GO" id="GO:0008251">
    <property type="term" value="F:tRNA-specific adenosine deaminase activity"/>
    <property type="evidence" value="ECO:0007669"/>
    <property type="project" value="TreeGrafter"/>
</dbReference>